<dbReference type="Gene3D" id="1.25.40.10">
    <property type="entry name" value="Tetratricopeptide repeat domain"/>
    <property type="match status" value="1"/>
</dbReference>
<keyword evidence="2" id="KW-0732">Signal</keyword>
<dbReference type="AlphaFoldDB" id="A0A4U6DAW6"/>
<dbReference type="EMBL" id="SZVO01000002">
    <property type="protein sequence ID" value="TKT93467.1"/>
    <property type="molecule type" value="Genomic_DNA"/>
</dbReference>
<accession>A0A4U6DAW6</accession>
<dbReference type="SUPFAM" id="SSF48452">
    <property type="entry name" value="TPR-like"/>
    <property type="match status" value="1"/>
</dbReference>
<sequence>MKKIIFIALLILSSFTSFSQNQNEKFEECLTYVKSNNLNKAESCFQSLLETDRKNKDIIFNLAYVKLNLNKREEAIVLLQKAVQLNDREAAKVLTQELHEKIAYYDTMLVDYVDEKPLVINGDKREDIIVKSGRLNPVLEKQIMQQFKKTRINPKNFKGGRLFLQLFIEKDGSLNCIAYNVTAAEQVVLTEGFKKIILVPGKHEGKAVIVRGWNLPIS</sequence>
<feature type="chain" id="PRO_5020726534" evidence="2">
    <location>
        <begin position="20"/>
        <end position="218"/>
    </location>
</feature>
<organism evidence="3 4">
    <name type="scientific">Dyadobacter frigoris</name>
    <dbReference type="NCBI Taxonomy" id="2576211"/>
    <lineage>
        <taxon>Bacteria</taxon>
        <taxon>Pseudomonadati</taxon>
        <taxon>Bacteroidota</taxon>
        <taxon>Cytophagia</taxon>
        <taxon>Cytophagales</taxon>
        <taxon>Spirosomataceae</taxon>
        <taxon>Dyadobacter</taxon>
    </lineage>
</organism>
<dbReference type="Proteomes" id="UP000304900">
    <property type="component" value="Unassembled WGS sequence"/>
</dbReference>
<evidence type="ECO:0000256" key="1">
    <source>
        <dbReference type="PROSITE-ProRule" id="PRU00339"/>
    </source>
</evidence>
<evidence type="ECO:0000313" key="3">
    <source>
        <dbReference type="EMBL" id="TKT93467.1"/>
    </source>
</evidence>
<dbReference type="InterPro" id="IPR019734">
    <property type="entry name" value="TPR_rpt"/>
</dbReference>
<dbReference type="OrthoDB" id="9788327at2"/>
<reference evidence="3 4" key="1">
    <citation type="submission" date="2019-05" db="EMBL/GenBank/DDBJ databases">
        <title>Dyadobacter AR-3-8 sp. nov., isolated from arctic soil.</title>
        <authorList>
            <person name="Chaudhary D.K."/>
        </authorList>
    </citation>
    <scope>NUCLEOTIDE SEQUENCE [LARGE SCALE GENOMIC DNA]</scope>
    <source>
        <strain evidence="3 4">AR-3-8</strain>
    </source>
</reference>
<dbReference type="Pfam" id="PF13181">
    <property type="entry name" value="TPR_8"/>
    <property type="match status" value="1"/>
</dbReference>
<name>A0A4U6DAW6_9BACT</name>
<keyword evidence="1" id="KW-0802">TPR repeat</keyword>
<comment type="caution">
    <text evidence="3">The sequence shown here is derived from an EMBL/GenBank/DDBJ whole genome shotgun (WGS) entry which is preliminary data.</text>
</comment>
<evidence type="ECO:0000313" key="4">
    <source>
        <dbReference type="Proteomes" id="UP000304900"/>
    </source>
</evidence>
<dbReference type="InterPro" id="IPR011990">
    <property type="entry name" value="TPR-like_helical_dom_sf"/>
</dbReference>
<feature type="signal peptide" evidence="2">
    <location>
        <begin position="1"/>
        <end position="19"/>
    </location>
</feature>
<protein>
    <submittedName>
        <fullName evidence="3">Tetratricopeptide repeat protein</fullName>
    </submittedName>
</protein>
<proteinExistence type="predicted"/>
<evidence type="ECO:0000256" key="2">
    <source>
        <dbReference type="SAM" id="SignalP"/>
    </source>
</evidence>
<dbReference type="PROSITE" id="PS50005">
    <property type="entry name" value="TPR"/>
    <property type="match status" value="1"/>
</dbReference>
<gene>
    <name evidence="3" type="ORF">FDK13_06355</name>
</gene>
<feature type="repeat" description="TPR" evidence="1">
    <location>
        <begin position="56"/>
        <end position="89"/>
    </location>
</feature>
<keyword evidence="4" id="KW-1185">Reference proteome</keyword>
<dbReference type="RefSeq" id="WP_137339142.1">
    <property type="nucleotide sequence ID" value="NZ_BSQH01000017.1"/>
</dbReference>